<evidence type="ECO:0000313" key="2">
    <source>
        <dbReference type="EMBL" id="MEK8127821.1"/>
    </source>
</evidence>
<name>A0ABU9DG21_9BACL</name>
<reference evidence="2 3" key="1">
    <citation type="submission" date="2024-04" db="EMBL/GenBank/DDBJ databases">
        <title>draft genome sequnece of Paenibacillus filicis.</title>
        <authorList>
            <person name="Kim D.-U."/>
        </authorList>
    </citation>
    <scope>NUCLEOTIDE SEQUENCE [LARGE SCALE GENOMIC DNA]</scope>
    <source>
        <strain evidence="2 3">KACC14197</strain>
    </source>
</reference>
<dbReference type="Proteomes" id="UP001469365">
    <property type="component" value="Unassembled WGS sequence"/>
</dbReference>
<sequence length="64" mass="7381">MGASVIHPLGLIMTLLFFGFWIFIIYAVFQLLSHAKAIRQALNRLEIKLDKPREDVDNNRIKPS</sequence>
<keyword evidence="1" id="KW-0812">Transmembrane</keyword>
<keyword evidence="1" id="KW-1133">Transmembrane helix</keyword>
<keyword evidence="3" id="KW-1185">Reference proteome</keyword>
<dbReference type="EMBL" id="JBBPCC010000003">
    <property type="protein sequence ID" value="MEK8127821.1"/>
    <property type="molecule type" value="Genomic_DNA"/>
</dbReference>
<keyword evidence="1" id="KW-0472">Membrane</keyword>
<dbReference type="RefSeq" id="WP_341414868.1">
    <property type="nucleotide sequence ID" value="NZ_JBBPCC010000003.1"/>
</dbReference>
<gene>
    <name evidence="2" type="ORF">WMW72_07800</name>
</gene>
<evidence type="ECO:0000313" key="3">
    <source>
        <dbReference type="Proteomes" id="UP001469365"/>
    </source>
</evidence>
<feature type="transmembrane region" description="Helical" evidence="1">
    <location>
        <begin position="6"/>
        <end position="29"/>
    </location>
</feature>
<protein>
    <recommendedName>
        <fullName evidence="4">CcmD family protein</fullName>
    </recommendedName>
</protein>
<proteinExistence type="predicted"/>
<accession>A0ABU9DG21</accession>
<evidence type="ECO:0008006" key="4">
    <source>
        <dbReference type="Google" id="ProtNLM"/>
    </source>
</evidence>
<organism evidence="2 3">
    <name type="scientific">Paenibacillus filicis</name>
    <dbReference type="NCBI Taxonomy" id="669464"/>
    <lineage>
        <taxon>Bacteria</taxon>
        <taxon>Bacillati</taxon>
        <taxon>Bacillota</taxon>
        <taxon>Bacilli</taxon>
        <taxon>Bacillales</taxon>
        <taxon>Paenibacillaceae</taxon>
        <taxon>Paenibacillus</taxon>
    </lineage>
</organism>
<comment type="caution">
    <text evidence="2">The sequence shown here is derived from an EMBL/GenBank/DDBJ whole genome shotgun (WGS) entry which is preliminary data.</text>
</comment>
<evidence type="ECO:0000256" key="1">
    <source>
        <dbReference type="SAM" id="Phobius"/>
    </source>
</evidence>